<protein>
    <submittedName>
        <fullName evidence="1">Uncharacterized protein</fullName>
    </submittedName>
</protein>
<keyword evidence="3" id="KW-1185">Reference proteome</keyword>
<reference evidence="1" key="1">
    <citation type="submission" date="2021-02" db="EMBL/GenBank/DDBJ databases">
        <authorList>
            <person name="Nowell W R."/>
        </authorList>
    </citation>
    <scope>NUCLEOTIDE SEQUENCE</scope>
</reference>
<gene>
    <name evidence="1" type="ORF">GPM918_LOCUS37692</name>
    <name evidence="2" type="ORF">SRO942_LOCUS38469</name>
</gene>
<evidence type="ECO:0000313" key="2">
    <source>
        <dbReference type="EMBL" id="CAF4383229.1"/>
    </source>
</evidence>
<dbReference type="Proteomes" id="UP000663829">
    <property type="component" value="Unassembled WGS sequence"/>
</dbReference>
<organism evidence="1 3">
    <name type="scientific">Didymodactylos carnosus</name>
    <dbReference type="NCBI Taxonomy" id="1234261"/>
    <lineage>
        <taxon>Eukaryota</taxon>
        <taxon>Metazoa</taxon>
        <taxon>Spiralia</taxon>
        <taxon>Gnathifera</taxon>
        <taxon>Rotifera</taxon>
        <taxon>Eurotatoria</taxon>
        <taxon>Bdelloidea</taxon>
        <taxon>Philodinida</taxon>
        <taxon>Philodinidae</taxon>
        <taxon>Didymodactylos</taxon>
    </lineage>
</organism>
<dbReference type="OrthoDB" id="6140699at2759"/>
<evidence type="ECO:0000313" key="3">
    <source>
        <dbReference type="Proteomes" id="UP000663829"/>
    </source>
</evidence>
<dbReference type="AlphaFoldDB" id="A0A815V023"/>
<evidence type="ECO:0000313" key="1">
    <source>
        <dbReference type="EMBL" id="CAF1524101.1"/>
    </source>
</evidence>
<dbReference type="EMBL" id="CAJNOQ010024130">
    <property type="protein sequence ID" value="CAF1524101.1"/>
    <property type="molecule type" value="Genomic_DNA"/>
</dbReference>
<proteinExistence type="predicted"/>
<sequence>MNFPKYKYAYPEKSAWFPSRITFWWITRLIRQGYKNVLTENDVWELPESEKTNNVVESVQYNIDRKHEL</sequence>
<dbReference type="Proteomes" id="UP000681722">
    <property type="component" value="Unassembled WGS sequence"/>
</dbReference>
<name>A0A815V023_9BILA</name>
<accession>A0A815V023</accession>
<comment type="caution">
    <text evidence="1">The sequence shown here is derived from an EMBL/GenBank/DDBJ whole genome shotgun (WGS) entry which is preliminary data.</text>
</comment>
<dbReference type="EMBL" id="CAJOBC010089694">
    <property type="protein sequence ID" value="CAF4383229.1"/>
    <property type="molecule type" value="Genomic_DNA"/>
</dbReference>